<comment type="pathway">
    <text evidence="1">Aromatic compound metabolism; 3,4-dihydroxybenzoate biosynthesis.</text>
</comment>
<dbReference type="PROSITE" id="PS51819">
    <property type="entry name" value="VOC"/>
    <property type="match status" value="2"/>
</dbReference>
<feature type="binding site" evidence="1">
    <location>
        <position position="566"/>
    </location>
    <ligand>
        <name>Mg(2+)</name>
        <dbReference type="ChEBI" id="CHEBI:18420"/>
    </ligand>
</feature>
<keyword evidence="1" id="KW-0479">Metal-binding</keyword>
<keyword evidence="3" id="KW-0413">Isomerase</keyword>
<feature type="binding site" evidence="1">
    <location>
        <position position="421"/>
    </location>
    <ligand>
        <name>Mg(2+)</name>
        <dbReference type="ChEBI" id="CHEBI:18420"/>
    </ligand>
</feature>
<dbReference type="Pfam" id="PF00903">
    <property type="entry name" value="Glyoxalase"/>
    <property type="match status" value="1"/>
</dbReference>
<dbReference type="InterPro" id="IPR043700">
    <property type="entry name" value="DSD"/>
</dbReference>
<dbReference type="PANTHER" id="PTHR12110">
    <property type="entry name" value="HYDROXYPYRUVATE ISOMERASE"/>
    <property type="match status" value="1"/>
</dbReference>
<dbReference type="InterPro" id="IPR029068">
    <property type="entry name" value="Glyas_Bleomycin-R_OHBP_Dase"/>
</dbReference>
<feature type="domain" description="VOC" evidence="2">
    <location>
        <begin position="281"/>
        <end position="392"/>
    </location>
</feature>
<dbReference type="Gene3D" id="3.20.20.150">
    <property type="entry name" value="Divalent-metal-dependent TIM barrel enzymes"/>
    <property type="match status" value="1"/>
</dbReference>
<keyword evidence="1" id="KW-0456">Lyase</keyword>
<dbReference type="InterPro" id="IPR004360">
    <property type="entry name" value="Glyas_Fos-R_dOase_dom"/>
</dbReference>
<reference evidence="3 4" key="1">
    <citation type="submission" date="2021-08" db="EMBL/GenBank/DDBJ databases">
        <authorList>
            <person name="Ping M."/>
        </authorList>
    </citation>
    <scope>NUCLEOTIDE SEQUENCE [LARGE SCALE GENOMIC DNA]</scope>
    <source>
        <strain evidence="3 4">MG28</strain>
    </source>
</reference>
<dbReference type="InterPro" id="IPR036237">
    <property type="entry name" value="Xyl_isomerase-like_sf"/>
</dbReference>
<accession>A0ABX8XKJ4</accession>
<evidence type="ECO:0000313" key="4">
    <source>
        <dbReference type="Proteomes" id="UP000827138"/>
    </source>
</evidence>
<comment type="catalytic activity">
    <reaction evidence="1">
        <text>3-dehydroshikimate = 3,4-dihydroxybenzoate + H2O</text>
        <dbReference type="Rhea" id="RHEA:24848"/>
        <dbReference type="ChEBI" id="CHEBI:15377"/>
        <dbReference type="ChEBI" id="CHEBI:16630"/>
        <dbReference type="ChEBI" id="CHEBI:36241"/>
        <dbReference type="EC" id="4.2.1.118"/>
    </reaction>
</comment>
<feature type="binding site" evidence="1">
    <location>
        <position position="134"/>
    </location>
    <ligand>
        <name>a divalent metal cation</name>
        <dbReference type="ChEBI" id="CHEBI:60240"/>
        <note>catalytic</note>
    </ligand>
</feature>
<comment type="similarity">
    <text evidence="1">Belongs to the bacterial two-domain DSD family.</text>
</comment>
<comment type="cofactor">
    <cofactor evidence="1">
        <name>a divalent metal cation</name>
        <dbReference type="ChEBI" id="CHEBI:60240"/>
    </cofactor>
</comment>
<gene>
    <name evidence="3" type="ORF">K1J60_06790</name>
</gene>
<dbReference type="Gene3D" id="3.10.180.10">
    <property type="entry name" value="2,3-Dihydroxybiphenyl 1,2-Dioxygenase, domain 1"/>
    <property type="match status" value="2"/>
</dbReference>
<protein>
    <recommendedName>
        <fullName evidence="1">3-dehydroshikimate dehydratase</fullName>
        <shortName evidence="1">DSD</shortName>
        <ecNumber evidence="1">4.2.1.118</ecNumber>
    </recommendedName>
</protein>
<feature type="binding site" evidence="1">
    <location>
        <position position="191"/>
    </location>
    <ligand>
        <name>a divalent metal cation</name>
        <dbReference type="ChEBI" id="CHEBI:60240"/>
        <note>catalytic</note>
    </ligand>
</feature>
<dbReference type="Pfam" id="PF01261">
    <property type="entry name" value="AP_endonuc_2"/>
    <property type="match status" value="1"/>
</dbReference>
<dbReference type="GO" id="GO:0016853">
    <property type="term" value="F:isomerase activity"/>
    <property type="evidence" value="ECO:0007669"/>
    <property type="project" value="UniProtKB-KW"/>
</dbReference>
<evidence type="ECO:0000313" key="3">
    <source>
        <dbReference type="EMBL" id="QYX76250.1"/>
    </source>
</evidence>
<dbReference type="InterPro" id="IPR050312">
    <property type="entry name" value="IolE/XylAMocC-like"/>
</dbReference>
<organism evidence="3 4">
    <name type="scientific">Streptomyces akebiae</name>
    <dbReference type="NCBI Taxonomy" id="2865673"/>
    <lineage>
        <taxon>Bacteria</taxon>
        <taxon>Bacillati</taxon>
        <taxon>Actinomycetota</taxon>
        <taxon>Actinomycetes</taxon>
        <taxon>Kitasatosporales</taxon>
        <taxon>Streptomycetaceae</taxon>
        <taxon>Streptomyces</taxon>
    </lineage>
</organism>
<comment type="function">
    <text evidence="1">Catalyzes the conversion of 3-dehydroshikimate to protocatechuate (3,4-dihydroxybenzoate), a common intermediate of quinate and shikimate degradation pathways.</text>
</comment>
<dbReference type="SUPFAM" id="SSF51658">
    <property type="entry name" value="Xylose isomerase-like"/>
    <property type="match status" value="1"/>
</dbReference>
<evidence type="ECO:0000256" key="1">
    <source>
        <dbReference type="HAMAP-Rule" id="MF_02238"/>
    </source>
</evidence>
<name>A0ABX8XKJ4_9ACTN</name>
<feature type="domain" description="VOC" evidence="2">
    <location>
        <begin position="418"/>
        <end position="570"/>
    </location>
</feature>
<feature type="binding site" evidence="1">
    <location>
        <position position="490"/>
    </location>
    <ligand>
        <name>Mg(2+)</name>
        <dbReference type="ChEBI" id="CHEBI:18420"/>
    </ligand>
</feature>
<feature type="binding site" evidence="1">
    <location>
        <position position="165"/>
    </location>
    <ligand>
        <name>a divalent metal cation</name>
        <dbReference type="ChEBI" id="CHEBI:60240"/>
        <note>catalytic</note>
    </ligand>
</feature>
<keyword evidence="4" id="KW-1185">Reference proteome</keyword>
<feature type="binding site" evidence="1">
    <location>
        <position position="239"/>
    </location>
    <ligand>
        <name>a divalent metal cation</name>
        <dbReference type="ChEBI" id="CHEBI:60240"/>
        <note>catalytic</note>
    </ligand>
</feature>
<dbReference type="Pfam" id="PF14696">
    <property type="entry name" value="Glyoxalase_5"/>
    <property type="match status" value="1"/>
</dbReference>
<proteinExistence type="inferred from homology"/>
<dbReference type="HAMAP" id="MF_02238">
    <property type="entry name" value="DSD"/>
    <property type="match status" value="1"/>
</dbReference>
<dbReference type="InterPro" id="IPR013022">
    <property type="entry name" value="Xyl_isomerase-like_TIM-brl"/>
</dbReference>
<dbReference type="RefSeq" id="WP_220645376.1">
    <property type="nucleotide sequence ID" value="NZ_CP080647.1"/>
</dbReference>
<dbReference type="Proteomes" id="UP000827138">
    <property type="component" value="Chromosome"/>
</dbReference>
<evidence type="ECO:0000259" key="2">
    <source>
        <dbReference type="PROSITE" id="PS51819"/>
    </source>
</evidence>
<dbReference type="InterPro" id="IPR037523">
    <property type="entry name" value="VOC_core"/>
</dbReference>
<dbReference type="PANTHER" id="PTHR12110:SF21">
    <property type="entry name" value="XYLOSE ISOMERASE-LIKE TIM BARREL DOMAIN-CONTAINING PROTEIN"/>
    <property type="match status" value="1"/>
</dbReference>
<dbReference type="EMBL" id="CP080647">
    <property type="protein sequence ID" value="QYX76250.1"/>
    <property type="molecule type" value="Genomic_DNA"/>
</dbReference>
<sequence>MRTSIATVSLSGSLTEKLAAAARAGFDGVEIFENDLLASPLAPEEVRARCADLGLSIDLYQPMRDIEAVPAEVFEGNLRRARHKFELMRRLGCDTVLVCSSVHPLAADDDALAAYQLRELATLAEEFGIRVAYEALAWGRHVSTYDHAWRIVREADHPALGTCLDSFHILARGSDPKGIEDIPGEKIFFLQLADAPLMAMDVLQWSRHYRCFPGQGGLDVTGLVGHVRAAGYDGPLSLEVFNDVFRQAEAGPTAVDAHRSLLMLQEAAGIAALPRRVVPTGVAFAELVTPDAEPVAALLGALGFARTARHRSKPVDLWQQGEARVLVNTGPAARRDGTQLAAIGLESPDPAGAARRAEALLAPVLPRRRADEDAPLDAVAAPDGTELFFCATDRPELPSWTGDFRPVAHPEAAGHVHRVDHLALTQPWHQFDEAALFHRTVLGLHASDSVDVADPYGLFRSRPVTNDDGSVRIALSVGPAPTDDTARAQHIALATDDVVAAARAFRAAGGRLLAVPANYHDDLAARFEFAEGELETYRELGILYDRDAGGGFRHCYTETVGRVFFELVQRDAGYQGYGAQNAPVRLAAQHVRRPVG</sequence>
<dbReference type="EC" id="4.2.1.118" evidence="1"/>
<dbReference type="SUPFAM" id="SSF54593">
    <property type="entry name" value="Glyoxalase/Bleomycin resistance protein/Dihydroxybiphenyl dioxygenase"/>
    <property type="match status" value="1"/>
</dbReference>